<dbReference type="Proteomes" id="UP000615446">
    <property type="component" value="Unassembled WGS sequence"/>
</dbReference>
<dbReference type="AlphaFoldDB" id="A0A8H3LSR6"/>
<protein>
    <submittedName>
        <fullName evidence="1">Uncharacterized protein</fullName>
    </submittedName>
</protein>
<dbReference type="EMBL" id="BLAL01000206">
    <property type="protein sequence ID" value="GES91796.1"/>
    <property type="molecule type" value="Genomic_DNA"/>
</dbReference>
<accession>A0A8H3LSR6</accession>
<organism evidence="1 2">
    <name type="scientific">Rhizophagus clarus</name>
    <dbReference type="NCBI Taxonomy" id="94130"/>
    <lineage>
        <taxon>Eukaryota</taxon>
        <taxon>Fungi</taxon>
        <taxon>Fungi incertae sedis</taxon>
        <taxon>Mucoromycota</taxon>
        <taxon>Glomeromycotina</taxon>
        <taxon>Glomeromycetes</taxon>
        <taxon>Glomerales</taxon>
        <taxon>Glomeraceae</taxon>
        <taxon>Rhizophagus</taxon>
    </lineage>
</organism>
<evidence type="ECO:0000313" key="2">
    <source>
        <dbReference type="Proteomes" id="UP000615446"/>
    </source>
</evidence>
<name>A0A8H3LSR6_9GLOM</name>
<comment type="caution">
    <text evidence="1">The sequence shown here is derived from an EMBL/GenBank/DDBJ whole genome shotgun (WGS) entry which is preliminary data.</text>
</comment>
<proteinExistence type="predicted"/>
<evidence type="ECO:0000313" key="1">
    <source>
        <dbReference type="EMBL" id="GES91796.1"/>
    </source>
</evidence>
<reference evidence="1" key="1">
    <citation type="submission" date="2019-10" db="EMBL/GenBank/DDBJ databases">
        <title>Conservation and host-specific expression of non-tandemly repeated heterogenous ribosome RNA gene in arbuscular mycorrhizal fungi.</title>
        <authorList>
            <person name="Maeda T."/>
            <person name="Kobayashi Y."/>
            <person name="Nakagawa T."/>
            <person name="Ezawa T."/>
            <person name="Yamaguchi K."/>
            <person name="Bino T."/>
            <person name="Nishimoto Y."/>
            <person name="Shigenobu S."/>
            <person name="Kawaguchi M."/>
        </authorList>
    </citation>
    <scope>NUCLEOTIDE SEQUENCE</scope>
    <source>
        <strain evidence="1">HR1</strain>
    </source>
</reference>
<gene>
    <name evidence="1" type="ORF">RCL2_001860000</name>
</gene>
<dbReference type="OrthoDB" id="532890at2759"/>
<sequence>MFELVLGICIIIMININYYGRIWRPFLRNLFEILGVNESLTSWPDISFCFYHDTDDLEIYLLKMSPDIVEYCDEIADNFLISYDCDDKKVAVELYCISNLLHVFGPQGMPCFTIDPIYYKDLDILKINFVNFTPPVIKFKKTDEKDIEIGVDDAEKVVNILFYNASNRILKTLSEEERINRKKKR</sequence>